<keyword evidence="5" id="KW-1185">Reference proteome</keyword>
<evidence type="ECO:0000256" key="3">
    <source>
        <dbReference type="SAM" id="MobiDB-lite"/>
    </source>
</evidence>
<dbReference type="HOGENOM" id="CLU_027534_0_1_1"/>
<name>M7WR90_RHOT1</name>
<protein>
    <submittedName>
        <fullName evidence="4">Ribosomal RNA large subunit methyltransferase F</fullName>
    </submittedName>
</protein>
<organism evidence="4 5">
    <name type="scientific">Rhodotorula toruloides (strain NP11)</name>
    <name type="common">Yeast</name>
    <name type="synonym">Rhodosporidium toruloides</name>
    <dbReference type="NCBI Taxonomy" id="1130832"/>
    <lineage>
        <taxon>Eukaryota</taxon>
        <taxon>Fungi</taxon>
        <taxon>Dikarya</taxon>
        <taxon>Basidiomycota</taxon>
        <taxon>Pucciniomycotina</taxon>
        <taxon>Microbotryomycetes</taxon>
        <taxon>Sporidiobolales</taxon>
        <taxon>Sporidiobolaceae</taxon>
        <taxon>Rhodotorula</taxon>
    </lineage>
</organism>
<dbReference type="GeneID" id="27367332"/>
<feature type="compositionally biased region" description="Basic and acidic residues" evidence="3">
    <location>
        <begin position="592"/>
        <end position="605"/>
    </location>
</feature>
<dbReference type="Proteomes" id="UP000016926">
    <property type="component" value="Unassembled WGS sequence"/>
</dbReference>
<dbReference type="GO" id="GO:0005634">
    <property type="term" value="C:nucleus"/>
    <property type="evidence" value="ECO:0007669"/>
    <property type="project" value="TreeGrafter"/>
</dbReference>
<feature type="region of interest" description="Disordered" evidence="3">
    <location>
        <begin position="1"/>
        <end position="33"/>
    </location>
</feature>
<accession>M7WR90</accession>
<dbReference type="Gene3D" id="3.40.50.150">
    <property type="entry name" value="Vaccinia Virus protein VP39"/>
    <property type="match status" value="1"/>
</dbReference>
<feature type="region of interest" description="Disordered" evidence="3">
    <location>
        <begin position="413"/>
        <end position="433"/>
    </location>
</feature>
<dbReference type="OrthoDB" id="514248at2759"/>
<feature type="compositionally biased region" description="Polar residues" evidence="3">
    <location>
        <begin position="483"/>
        <end position="497"/>
    </location>
</feature>
<evidence type="ECO:0000313" key="5">
    <source>
        <dbReference type="Proteomes" id="UP000016926"/>
    </source>
</evidence>
<feature type="region of interest" description="Disordered" evidence="3">
    <location>
        <begin position="568"/>
        <end position="605"/>
    </location>
</feature>
<sequence length="605" mass="66599">MPQSCAIEQSRGAGKREQGFERNRGRSDRPPAGSRRQLLLVQLMLPRLANPYSGQTDFAQLARDVPSFAAFLQDGHSGRLTIDFQDDAAVRALTAALLERDFRLRIELPSDRLCPTIPSRLEYLLFVLRLALLTSEEPLPSTLTGLDIGTGASAIYPLLAIRTAKSASSSSTSPFPPLKMLATDINDHSLDFAKRNVVANDLTEAVQLFKVDAEGATFPEEVVNAVEQIDFTMCNPPFYDSHEEIAASLAKKELEPFSKCTGADNEMVTPGGEVAFVSRMVEESLVLGKQKIRWFTSLLGKYSSISPLVDLLKSKKIRNYHVHALPPHGYTIRWVLSWSLQDKRFPLDSVGDPDAPSTPTSAPSFPLTRFLSPATLPATYFTPPFPSSFSSRDPLEHVRETLDEVLRELVGEPIGASAEEQGGRRKRRRVVRSHEGGSVVSGLEWRWSETAGESEGEEAEEREVWIKAWRNVWSRKARRASTHAPSTTAGEDGSTTTSPLLELRISLEVVSSSSASPSASPPPPRPVSQTKPQPQAKLTLTWYRGFDAEYPSLTGFWGYLTRKVGERVKALGGGTEREAEEAGEGKGRKRRRDEGGEKAGEVEPS</sequence>
<dbReference type="InterPro" id="IPR029063">
    <property type="entry name" value="SAM-dependent_MTases_sf"/>
</dbReference>
<evidence type="ECO:0000256" key="1">
    <source>
        <dbReference type="ARBA" id="ARBA00022603"/>
    </source>
</evidence>
<keyword evidence="1 4" id="KW-0489">Methyltransferase</keyword>
<dbReference type="CDD" id="cd02440">
    <property type="entry name" value="AdoMet_MTases"/>
    <property type="match status" value="1"/>
</dbReference>
<feature type="region of interest" description="Disordered" evidence="3">
    <location>
        <begin position="477"/>
        <end position="497"/>
    </location>
</feature>
<dbReference type="AlphaFoldDB" id="M7WR90"/>
<dbReference type="eggNOG" id="KOG2912">
    <property type="taxonomic scope" value="Eukaryota"/>
</dbReference>
<keyword evidence="2 4" id="KW-0808">Transferase</keyword>
<feature type="region of interest" description="Disordered" evidence="3">
    <location>
        <begin position="511"/>
        <end position="534"/>
    </location>
</feature>
<gene>
    <name evidence="4" type="ORF">RHTO_03319</name>
</gene>
<dbReference type="GO" id="GO:0070475">
    <property type="term" value="P:rRNA base methylation"/>
    <property type="evidence" value="ECO:0007669"/>
    <property type="project" value="TreeGrafter"/>
</dbReference>
<dbReference type="RefSeq" id="XP_016271519.1">
    <property type="nucleotide sequence ID" value="XM_016416990.1"/>
</dbReference>
<dbReference type="SUPFAM" id="SSF53335">
    <property type="entry name" value="S-adenosyl-L-methionine-dependent methyltransferases"/>
    <property type="match status" value="1"/>
</dbReference>
<dbReference type="EMBL" id="KB722661">
    <property type="protein sequence ID" value="EMS20400.1"/>
    <property type="molecule type" value="Genomic_DNA"/>
</dbReference>
<evidence type="ECO:0000313" key="4">
    <source>
        <dbReference type="EMBL" id="EMS20400.1"/>
    </source>
</evidence>
<proteinExistence type="predicted"/>
<dbReference type="InterPro" id="IPR010286">
    <property type="entry name" value="METTL16/RlmF"/>
</dbReference>
<dbReference type="PANTHER" id="PTHR13393:SF0">
    <property type="entry name" value="RNA N6-ADENOSINE-METHYLTRANSFERASE METTL16"/>
    <property type="match status" value="1"/>
</dbReference>
<feature type="compositionally biased region" description="Basic and acidic residues" evidence="3">
    <location>
        <begin position="14"/>
        <end position="29"/>
    </location>
</feature>
<dbReference type="Pfam" id="PF05971">
    <property type="entry name" value="Methyltransf_10"/>
    <property type="match status" value="1"/>
</dbReference>
<reference evidence="4 5" key="1">
    <citation type="journal article" date="2012" name="Nat. Commun.">
        <title>A multi-omic map of the lipid-producing yeast Rhodosporidium toruloides.</title>
        <authorList>
            <person name="Zhu Z."/>
            <person name="Zhang S."/>
            <person name="Liu H."/>
            <person name="Shen H."/>
            <person name="Lin X."/>
            <person name="Yang F."/>
            <person name="Zhou Y.J."/>
            <person name="Jin G."/>
            <person name="Ye M."/>
            <person name="Zou H."/>
            <person name="Zou H."/>
            <person name="Zhao Z.K."/>
        </authorList>
    </citation>
    <scope>NUCLEOTIDE SEQUENCE [LARGE SCALE GENOMIC DNA]</scope>
    <source>
        <strain evidence="4 5">NP11</strain>
    </source>
</reference>
<evidence type="ECO:0000256" key="2">
    <source>
        <dbReference type="ARBA" id="ARBA00022679"/>
    </source>
</evidence>
<dbReference type="PANTHER" id="PTHR13393">
    <property type="entry name" value="SAM-DEPENDENT METHYLTRANSFERASE"/>
    <property type="match status" value="1"/>
</dbReference>
<dbReference type="GO" id="GO:0008168">
    <property type="term" value="F:methyltransferase activity"/>
    <property type="evidence" value="ECO:0007669"/>
    <property type="project" value="UniProtKB-KW"/>
</dbReference>